<dbReference type="CDD" id="cd10451">
    <property type="entry name" value="GIY-YIG_LuxR_like"/>
    <property type="match status" value="1"/>
</dbReference>
<evidence type="ECO:0000259" key="1">
    <source>
        <dbReference type="Pfam" id="PF01541"/>
    </source>
</evidence>
<protein>
    <submittedName>
        <fullName evidence="2">GIY-YIG nuclease family protein</fullName>
    </submittedName>
</protein>
<dbReference type="EMBL" id="JAPCKK010000001">
    <property type="protein sequence ID" value="MDP4095406.1"/>
    <property type="molecule type" value="Genomic_DNA"/>
</dbReference>
<keyword evidence="3" id="KW-1185">Reference proteome</keyword>
<sequence length="113" mass="13057">MNRRRELVEQYKEVKIEAGVYCIRHKKTGKLFVGSTPNLKSLNGKRFELNIGSSRNTALQADWSRDGEDAFEIEVLEVLQKPESGYFDAKDALEKLEKAWLDRLQPYGDKGYM</sequence>
<dbReference type="InterPro" id="IPR035901">
    <property type="entry name" value="GIY-YIG_endonuc_sf"/>
</dbReference>
<evidence type="ECO:0000313" key="3">
    <source>
        <dbReference type="Proteomes" id="UP001241848"/>
    </source>
</evidence>
<feature type="domain" description="GIY-YIG" evidence="1">
    <location>
        <begin position="18"/>
        <end position="106"/>
    </location>
</feature>
<dbReference type="Proteomes" id="UP001241848">
    <property type="component" value="Unassembled WGS sequence"/>
</dbReference>
<gene>
    <name evidence="2" type="ORF">OIN60_01185</name>
</gene>
<dbReference type="SUPFAM" id="SSF82771">
    <property type="entry name" value="GIY-YIG endonuclease"/>
    <property type="match status" value="1"/>
</dbReference>
<name>A0ABT9FL03_9BACL</name>
<organism evidence="2 3">
    <name type="scientific">Paenibacillus zeirhizosphaerae</name>
    <dbReference type="NCBI Taxonomy" id="2987519"/>
    <lineage>
        <taxon>Bacteria</taxon>
        <taxon>Bacillati</taxon>
        <taxon>Bacillota</taxon>
        <taxon>Bacilli</taxon>
        <taxon>Bacillales</taxon>
        <taxon>Paenibacillaceae</taxon>
        <taxon>Paenibacillus</taxon>
    </lineage>
</organism>
<dbReference type="RefSeq" id="WP_305753035.1">
    <property type="nucleotide sequence ID" value="NZ_JAPCKK010000001.1"/>
</dbReference>
<accession>A0ABT9FL03</accession>
<evidence type="ECO:0000313" key="2">
    <source>
        <dbReference type="EMBL" id="MDP4095406.1"/>
    </source>
</evidence>
<comment type="caution">
    <text evidence="2">The sequence shown here is derived from an EMBL/GenBank/DDBJ whole genome shotgun (WGS) entry which is preliminary data.</text>
</comment>
<reference evidence="2 3" key="1">
    <citation type="submission" date="2022-10" db="EMBL/GenBank/DDBJ databases">
        <title>Paenibacillus description and whole genome data of maize root bacterial community.</title>
        <authorList>
            <person name="Marton D."/>
            <person name="Farkas M."/>
            <person name="Cserhati M."/>
        </authorList>
    </citation>
    <scope>NUCLEOTIDE SEQUENCE [LARGE SCALE GENOMIC DNA]</scope>
    <source>
        <strain evidence="2 3">P96</strain>
    </source>
</reference>
<dbReference type="Gene3D" id="3.40.1440.10">
    <property type="entry name" value="GIY-YIG endonuclease"/>
    <property type="match status" value="1"/>
</dbReference>
<dbReference type="InterPro" id="IPR000305">
    <property type="entry name" value="GIY-YIG_endonuc"/>
</dbReference>
<proteinExistence type="predicted"/>
<dbReference type="Pfam" id="PF01541">
    <property type="entry name" value="GIY-YIG"/>
    <property type="match status" value="1"/>
</dbReference>